<dbReference type="EMBL" id="JACIDT010000010">
    <property type="protein sequence ID" value="MBB3927255.1"/>
    <property type="molecule type" value="Genomic_DNA"/>
</dbReference>
<reference evidence="1 2" key="1">
    <citation type="submission" date="2020-08" db="EMBL/GenBank/DDBJ databases">
        <title>Genomic Encyclopedia of Type Strains, Phase IV (KMG-IV): sequencing the most valuable type-strain genomes for metagenomic binning, comparative biology and taxonomic classification.</title>
        <authorList>
            <person name="Goeker M."/>
        </authorList>
    </citation>
    <scope>NUCLEOTIDE SEQUENCE [LARGE SCALE GENOMIC DNA]</scope>
    <source>
        <strain evidence="1 2">DSM 26189</strain>
    </source>
</reference>
<sequence length="147" mass="16172">MTPSDDDIELSASDFREAIDRAGLAPWRAKNIMFPRGACGHTSELLAYYLRQRFGIAPVLVCQDAGGLGGWHGGHAWLEWNGLTIDVTGDQFGWTPVIVTRAPEFHGQGVDQNRGPALADMRWWALECGSLWASIAPFLPIQHSQAQ</sequence>
<name>A0A7W6FQS2_9SPHN</name>
<evidence type="ECO:0000313" key="2">
    <source>
        <dbReference type="Proteomes" id="UP000571950"/>
    </source>
</evidence>
<keyword evidence="2" id="KW-1185">Reference proteome</keyword>
<dbReference type="Proteomes" id="UP000571950">
    <property type="component" value="Unassembled WGS sequence"/>
</dbReference>
<comment type="caution">
    <text evidence="1">The sequence shown here is derived from an EMBL/GenBank/DDBJ whole genome shotgun (WGS) entry which is preliminary data.</text>
</comment>
<protein>
    <submittedName>
        <fullName evidence="1">Uncharacterized protein</fullName>
    </submittedName>
</protein>
<evidence type="ECO:0000313" key="1">
    <source>
        <dbReference type="EMBL" id="MBB3927255.1"/>
    </source>
</evidence>
<dbReference type="AlphaFoldDB" id="A0A7W6FQS2"/>
<proteinExistence type="predicted"/>
<dbReference type="RefSeq" id="WP_188072754.1">
    <property type="nucleotide sequence ID" value="NZ_BSPS01000013.1"/>
</dbReference>
<gene>
    <name evidence="1" type="ORF">GGR43_002978</name>
</gene>
<accession>A0A7W6FQS2</accession>
<organism evidence="1 2">
    <name type="scientific">Sphingobium jiangsuense</name>
    <dbReference type="NCBI Taxonomy" id="870476"/>
    <lineage>
        <taxon>Bacteria</taxon>
        <taxon>Pseudomonadati</taxon>
        <taxon>Pseudomonadota</taxon>
        <taxon>Alphaproteobacteria</taxon>
        <taxon>Sphingomonadales</taxon>
        <taxon>Sphingomonadaceae</taxon>
        <taxon>Sphingobium</taxon>
    </lineage>
</organism>